<keyword evidence="3" id="KW-1185">Reference proteome</keyword>
<gene>
    <name evidence="2" type="ORF">POM88_023624</name>
</gene>
<protein>
    <submittedName>
        <fullName evidence="2">Uncharacterized protein</fullName>
    </submittedName>
</protein>
<comment type="caution">
    <text evidence="2">The sequence shown here is derived from an EMBL/GenBank/DDBJ whole genome shotgun (WGS) entry which is preliminary data.</text>
</comment>
<reference evidence="2" key="2">
    <citation type="submission" date="2023-05" db="EMBL/GenBank/DDBJ databases">
        <authorList>
            <person name="Schelkunov M.I."/>
        </authorList>
    </citation>
    <scope>NUCLEOTIDE SEQUENCE</scope>
    <source>
        <strain evidence="2">Hsosn_3</strain>
        <tissue evidence="2">Leaf</tissue>
    </source>
</reference>
<evidence type="ECO:0000256" key="1">
    <source>
        <dbReference type="SAM" id="MobiDB-lite"/>
    </source>
</evidence>
<proteinExistence type="predicted"/>
<evidence type="ECO:0000313" key="3">
    <source>
        <dbReference type="Proteomes" id="UP001237642"/>
    </source>
</evidence>
<sequence>MSTTPPQAWNSSKSLGGKMKKKLKIGSQAEGEDRLSGLSDDVRLLVNELENANVDVLDTTEFHNLTLSRKKVFFHRLRRMFWQLGSTKILTIDSATFEVLSAFTNFVEDVASPFYNLKYVKLPKGYKESSISTTMRKFLLGCSPGATIVTGLPQNEEYYQAVHVPSTSQKLLEEPLTTPTAELVDSQDIHKKVCVNRVQVEHLVDSSVGDADRARHAGAPVARKSINQASSSRGNSNFWLWQGLEIKSEFVDLLDLIVKKYPQTFEHFTAKSETFYAMKLNMLCTWVNEFLRTSMPEFCTDIISEYKDGFADLQRWGFNVYWLVDRLNYIEQIRLSQNEVHAIDSSVGDADRARHAGTPVAREGIDQASSSRGNSNFWLWQGLEIKSEFVGLLDLIMKKYPETFEHFTAKSEAFYAMKLNVLCTWVDDFLRTSMPEFFTDIISEYKDGFADLQRWGFNGITMMMKCDGVESPRDDDRYVRKYCCVPGVPKEEFNLWGHQWEMKNGVVMVGFLRRRSHKGPMYL</sequence>
<feature type="region of interest" description="Disordered" evidence="1">
    <location>
        <begin position="1"/>
        <end position="20"/>
    </location>
</feature>
<evidence type="ECO:0000313" key="2">
    <source>
        <dbReference type="EMBL" id="KAK1385889.1"/>
    </source>
</evidence>
<accession>A0AAD8IJ34</accession>
<dbReference type="Proteomes" id="UP001237642">
    <property type="component" value="Unassembled WGS sequence"/>
</dbReference>
<dbReference type="AlphaFoldDB" id="A0AAD8IJ34"/>
<feature type="compositionally biased region" description="Polar residues" evidence="1">
    <location>
        <begin position="1"/>
        <end position="10"/>
    </location>
</feature>
<organism evidence="2 3">
    <name type="scientific">Heracleum sosnowskyi</name>
    <dbReference type="NCBI Taxonomy" id="360622"/>
    <lineage>
        <taxon>Eukaryota</taxon>
        <taxon>Viridiplantae</taxon>
        <taxon>Streptophyta</taxon>
        <taxon>Embryophyta</taxon>
        <taxon>Tracheophyta</taxon>
        <taxon>Spermatophyta</taxon>
        <taxon>Magnoliopsida</taxon>
        <taxon>eudicotyledons</taxon>
        <taxon>Gunneridae</taxon>
        <taxon>Pentapetalae</taxon>
        <taxon>asterids</taxon>
        <taxon>campanulids</taxon>
        <taxon>Apiales</taxon>
        <taxon>Apiaceae</taxon>
        <taxon>Apioideae</taxon>
        <taxon>apioid superclade</taxon>
        <taxon>Tordylieae</taxon>
        <taxon>Tordyliinae</taxon>
        <taxon>Heracleum</taxon>
    </lineage>
</organism>
<name>A0AAD8IJ34_9APIA</name>
<dbReference type="EMBL" id="JAUIZM010000005">
    <property type="protein sequence ID" value="KAK1385889.1"/>
    <property type="molecule type" value="Genomic_DNA"/>
</dbReference>
<reference evidence="2" key="1">
    <citation type="submission" date="2023-02" db="EMBL/GenBank/DDBJ databases">
        <title>Genome of toxic invasive species Heracleum sosnowskyi carries increased number of genes despite the absence of recent whole-genome duplications.</title>
        <authorList>
            <person name="Schelkunov M."/>
            <person name="Shtratnikova V."/>
            <person name="Makarenko M."/>
            <person name="Klepikova A."/>
            <person name="Omelchenko D."/>
            <person name="Novikova G."/>
            <person name="Obukhova E."/>
            <person name="Bogdanov V."/>
            <person name="Penin A."/>
            <person name="Logacheva M."/>
        </authorList>
    </citation>
    <scope>NUCLEOTIDE SEQUENCE</scope>
    <source>
        <strain evidence="2">Hsosn_3</strain>
        <tissue evidence="2">Leaf</tissue>
    </source>
</reference>